<sequence>MGYWLLPRLLLWSMLTVSCLGAASTLLKTETDPSQAILKRSMEQQMAVQTAVSFAREWMRWDGEELPEARIQRLKPYVSPEALNRVAALQSEQKTNRQNVIASEFMSLASASGSRHTVRIRVIALNPERLVWEVDVPVWAESGKGAAVTAPPLIRPLSEAPVVTEPGNAETSASGEMKQRMRPVIESFLKAVCEGKDAESLSNYVTTGAKLTPLKGRIRFVAMERLDATGAGPYAVTVTFLAKDEAAGFRLTQIWKLTVTEENGKFFVSGISA</sequence>
<dbReference type="Proteomes" id="UP001310386">
    <property type="component" value="Unassembled WGS sequence"/>
</dbReference>
<gene>
    <name evidence="2" type="ORF">VF724_14445</name>
</gene>
<dbReference type="InterPro" id="IPR035628">
    <property type="entry name" value="TcpC_C"/>
</dbReference>
<proteinExistence type="predicted"/>
<dbReference type="CDD" id="cd16428">
    <property type="entry name" value="TcpC_C"/>
    <property type="match status" value="1"/>
</dbReference>
<keyword evidence="3" id="KW-1185">Reference proteome</keyword>
<comment type="caution">
    <text evidence="2">The sequence shown here is derived from an EMBL/GenBank/DDBJ whole genome shotgun (WGS) entry which is preliminary data.</text>
</comment>
<keyword evidence="1" id="KW-0732">Signal</keyword>
<reference evidence="2" key="1">
    <citation type="submission" date="2023-12" db="EMBL/GenBank/DDBJ databases">
        <title>Fervidustalea candida gen. nov., sp. nov., a novel member of the family Paenibacillaceae isolated from a geothermal area.</title>
        <authorList>
            <person name="Li W.-J."/>
            <person name="Jiao J.-Y."/>
            <person name="Chen Y."/>
        </authorList>
    </citation>
    <scope>NUCLEOTIDE SEQUENCE</scope>
    <source>
        <strain evidence="2">SYSU GA230002</strain>
    </source>
</reference>
<dbReference type="EMBL" id="JAYJLD010000023">
    <property type="protein sequence ID" value="MEB3102856.1"/>
    <property type="molecule type" value="Genomic_DNA"/>
</dbReference>
<dbReference type="Gene3D" id="3.10.450.540">
    <property type="match status" value="1"/>
</dbReference>
<dbReference type="Pfam" id="PF12642">
    <property type="entry name" value="TpcC"/>
    <property type="match status" value="1"/>
</dbReference>
<evidence type="ECO:0000313" key="2">
    <source>
        <dbReference type="EMBL" id="MEB3102856.1"/>
    </source>
</evidence>
<evidence type="ECO:0000313" key="3">
    <source>
        <dbReference type="Proteomes" id="UP001310386"/>
    </source>
</evidence>
<dbReference type="RefSeq" id="WP_371754979.1">
    <property type="nucleotide sequence ID" value="NZ_JAYJLD010000023.1"/>
</dbReference>
<feature type="chain" id="PRO_5045176008" evidence="1">
    <location>
        <begin position="23"/>
        <end position="273"/>
    </location>
</feature>
<feature type="signal peptide" evidence="1">
    <location>
        <begin position="1"/>
        <end position="22"/>
    </location>
</feature>
<name>A0ABU5ZMF7_9BACL</name>
<evidence type="ECO:0000256" key="1">
    <source>
        <dbReference type="SAM" id="SignalP"/>
    </source>
</evidence>
<dbReference type="InterPro" id="IPR024735">
    <property type="entry name" value="TcpC"/>
</dbReference>
<organism evidence="2 3">
    <name type="scientific">Ferviditalea candida</name>
    <dbReference type="NCBI Taxonomy" id="3108399"/>
    <lineage>
        <taxon>Bacteria</taxon>
        <taxon>Bacillati</taxon>
        <taxon>Bacillota</taxon>
        <taxon>Bacilli</taxon>
        <taxon>Bacillales</taxon>
        <taxon>Paenibacillaceae</taxon>
        <taxon>Ferviditalea</taxon>
    </lineage>
</organism>
<accession>A0ABU5ZMF7</accession>
<protein>
    <submittedName>
        <fullName evidence="2">Conjugal transfer protein</fullName>
    </submittedName>
</protein>